<evidence type="ECO:0000256" key="1">
    <source>
        <dbReference type="ARBA" id="ARBA00001947"/>
    </source>
</evidence>
<dbReference type="EMBL" id="JAUOZU010000017">
    <property type="protein sequence ID" value="MDO6966403.1"/>
    <property type="molecule type" value="Genomic_DNA"/>
</dbReference>
<protein>
    <submittedName>
        <fullName evidence="6">Creatininase family protein</fullName>
    </submittedName>
</protein>
<comment type="similarity">
    <text evidence="5">Belongs to the creatininase superfamily.</text>
</comment>
<organism evidence="6 7">
    <name type="scientific">Rhizobium alvei</name>
    <dbReference type="NCBI Taxonomy" id="1132659"/>
    <lineage>
        <taxon>Bacteria</taxon>
        <taxon>Pseudomonadati</taxon>
        <taxon>Pseudomonadota</taxon>
        <taxon>Alphaproteobacteria</taxon>
        <taxon>Hyphomicrobiales</taxon>
        <taxon>Rhizobiaceae</taxon>
        <taxon>Rhizobium/Agrobacterium group</taxon>
        <taxon>Rhizobium</taxon>
    </lineage>
</organism>
<reference evidence="6" key="2">
    <citation type="submission" date="2023-07" db="EMBL/GenBank/DDBJ databases">
        <authorList>
            <person name="Shen H."/>
        </authorList>
    </citation>
    <scope>NUCLEOTIDE SEQUENCE</scope>
    <source>
        <strain evidence="6">TNR-22</strain>
    </source>
</reference>
<dbReference type="InterPro" id="IPR003785">
    <property type="entry name" value="Creatininase/forma_Hydrolase"/>
</dbReference>
<evidence type="ECO:0000313" key="7">
    <source>
        <dbReference type="Proteomes" id="UP001174932"/>
    </source>
</evidence>
<dbReference type="PANTHER" id="PTHR35005">
    <property type="entry name" value="3-DEHYDRO-SCYLLO-INOSOSE HYDROLASE"/>
    <property type="match status" value="1"/>
</dbReference>
<comment type="caution">
    <text evidence="6">The sequence shown here is derived from an EMBL/GenBank/DDBJ whole genome shotgun (WGS) entry which is preliminary data.</text>
</comment>
<evidence type="ECO:0000256" key="3">
    <source>
        <dbReference type="ARBA" id="ARBA00022801"/>
    </source>
</evidence>
<dbReference type="PANTHER" id="PTHR35005:SF1">
    <property type="entry name" value="2-AMINO-5-FORMYLAMINO-6-RIBOSYLAMINOPYRIMIDIN-4(3H)-ONE 5'-MONOPHOSPHATE DEFORMYLASE"/>
    <property type="match status" value="1"/>
</dbReference>
<dbReference type="InterPro" id="IPR024087">
    <property type="entry name" value="Creatininase-like_sf"/>
</dbReference>
<evidence type="ECO:0000256" key="4">
    <source>
        <dbReference type="ARBA" id="ARBA00022833"/>
    </source>
</evidence>
<keyword evidence="7" id="KW-1185">Reference proteome</keyword>
<dbReference type="SUPFAM" id="SSF102215">
    <property type="entry name" value="Creatininase"/>
    <property type="match status" value="1"/>
</dbReference>
<keyword evidence="4" id="KW-0862">Zinc</keyword>
<sequence>MLDAAKCSWLDIRDAVASRPVLAFLAVGAVEQHGAHLPLLTDTVMANGVARRLAEAEAGFLLPPLAFGECWTTESFPGTISISPQTLKALVLDIGRSLKRTGVAGLVLVNGHFGNREPIGLAARALFSEHGLPVLCLDYPGLVETAEEICDSKPAAPHFYHADEVETAFMLALAPETVRMELAAPEYPVFPATFGQEPIELSSFNESGVFGDPRPATAEKGEIFLARITEQSRRAIAAFRKNHGIAEREMTV</sequence>
<keyword evidence="2" id="KW-0479">Metal-binding</keyword>
<keyword evidence="3" id="KW-0378">Hydrolase</keyword>
<dbReference type="Pfam" id="PF02633">
    <property type="entry name" value="Creatininase"/>
    <property type="match status" value="1"/>
</dbReference>
<dbReference type="RefSeq" id="WP_304378324.1">
    <property type="nucleotide sequence ID" value="NZ_JAUOZU010000017.1"/>
</dbReference>
<dbReference type="Gene3D" id="3.40.50.10310">
    <property type="entry name" value="Creatininase"/>
    <property type="match status" value="1"/>
</dbReference>
<name>A0ABT8YRP3_9HYPH</name>
<evidence type="ECO:0000313" key="6">
    <source>
        <dbReference type="EMBL" id="MDO6966403.1"/>
    </source>
</evidence>
<proteinExistence type="inferred from homology"/>
<evidence type="ECO:0000256" key="5">
    <source>
        <dbReference type="ARBA" id="ARBA00024029"/>
    </source>
</evidence>
<dbReference type="Proteomes" id="UP001174932">
    <property type="component" value="Unassembled WGS sequence"/>
</dbReference>
<comment type="cofactor">
    <cofactor evidence="1">
        <name>Zn(2+)</name>
        <dbReference type="ChEBI" id="CHEBI:29105"/>
    </cofactor>
</comment>
<accession>A0ABT8YRP3</accession>
<evidence type="ECO:0000256" key="2">
    <source>
        <dbReference type="ARBA" id="ARBA00022723"/>
    </source>
</evidence>
<reference evidence="6" key="1">
    <citation type="journal article" date="2015" name="Int. J. Syst. Evol. Microbiol.">
        <title>Rhizobium alvei sp. nov., isolated from a freshwater river.</title>
        <authorList>
            <person name="Sheu S.Y."/>
            <person name="Huang H.W."/>
            <person name="Young C.C."/>
            <person name="Chen W.M."/>
        </authorList>
    </citation>
    <scope>NUCLEOTIDE SEQUENCE</scope>
    <source>
        <strain evidence="6">TNR-22</strain>
    </source>
</reference>
<gene>
    <name evidence="6" type="ORF">Q4481_20820</name>
</gene>